<reference evidence="2" key="1">
    <citation type="submission" date="2021-03" db="EMBL/GenBank/DDBJ databases">
        <authorList>
            <person name="Bekaert M."/>
        </authorList>
    </citation>
    <scope>NUCLEOTIDE SEQUENCE</scope>
</reference>
<keyword evidence="3" id="KW-1185">Reference proteome</keyword>
<gene>
    <name evidence="2" type="ORF">MEDL_39557</name>
</gene>
<keyword evidence="1" id="KW-0812">Transmembrane</keyword>
<feature type="transmembrane region" description="Helical" evidence="1">
    <location>
        <begin position="161"/>
        <end position="183"/>
    </location>
</feature>
<keyword evidence="1" id="KW-1133">Transmembrane helix</keyword>
<organism evidence="2 3">
    <name type="scientific">Mytilus edulis</name>
    <name type="common">Blue mussel</name>
    <dbReference type="NCBI Taxonomy" id="6550"/>
    <lineage>
        <taxon>Eukaryota</taxon>
        <taxon>Metazoa</taxon>
        <taxon>Spiralia</taxon>
        <taxon>Lophotrochozoa</taxon>
        <taxon>Mollusca</taxon>
        <taxon>Bivalvia</taxon>
        <taxon>Autobranchia</taxon>
        <taxon>Pteriomorphia</taxon>
        <taxon>Mytilida</taxon>
        <taxon>Mytiloidea</taxon>
        <taxon>Mytilidae</taxon>
        <taxon>Mytilinae</taxon>
        <taxon>Mytilus</taxon>
    </lineage>
</organism>
<evidence type="ECO:0000313" key="3">
    <source>
        <dbReference type="Proteomes" id="UP000683360"/>
    </source>
</evidence>
<evidence type="ECO:0000313" key="2">
    <source>
        <dbReference type="EMBL" id="CAG2226481.1"/>
    </source>
</evidence>
<name>A0A8S3T4Q7_MYTED</name>
<dbReference type="OrthoDB" id="10447743at2759"/>
<proteinExistence type="predicted"/>
<dbReference type="EMBL" id="CAJPWZ010001904">
    <property type="protein sequence ID" value="CAG2226481.1"/>
    <property type="molecule type" value="Genomic_DNA"/>
</dbReference>
<dbReference type="Proteomes" id="UP000683360">
    <property type="component" value="Unassembled WGS sequence"/>
</dbReference>
<sequence length="246" mass="27692">MVNMTPNQCAINTAAIRCKPRRHFSFENSDNSDDSHDSHDFHDSDISDRYRKVMKKETGIVRIVVEGLVVGVATVLVEPVGVDNEEKVTNRVKTHVGMNEMFYFMNETLHHYLSHGVCTGHVILSCNMGVKHFSVYKKMLNTCTGVQVTTKEEKSVCSESVVVDGTIACVLLFLICIVALVAISKYRKIKDVICCNVSWKGEDIYAEVPIIIQRLLRHGRGMNPNDGEINVERNVHIRDPLLETCL</sequence>
<comment type="caution">
    <text evidence="2">The sequence shown here is derived from an EMBL/GenBank/DDBJ whole genome shotgun (WGS) entry which is preliminary data.</text>
</comment>
<protein>
    <submittedName>
        <fullName evidence="2">Uncharacterized protein</fullName>
    </submittedName>
</protein>
<accession>A0A8S3T4Q7</accession>
<dbReference type="AlphaFoldDB" id="A0A8S3T4Q7"/>
<keyword evidence="1" id="KW-0472">Membrane</keyword>
<feature type="transmembrane region" description="Helical" evidence="1">
    <location>
        <begin position="59"/>
        <end position="77"/>
    </location>
</feature>
<evidence type="ECO:0000256" key="1">
    <source>
        <dbReference type="SAM" id="Phobius"/>
    </source>
</evidence>